<dbReference type="Gene3D" id="3.30.190.20">
    <property type="match status" value="1"/>
</dbReference>
<comment type="function">
    <text evidence="10">Protein L1 is also a translational repressor protein, it controls the translation of the L11 operon by binding to its mRNA.</text>
</comment>
<dbReference type="Gene3D" id="3.40.50.790">
    <property type="match status" value="1"/>
</dbReference>
<keyword evidence="6 10" id="KW-0694">RNA-binding</keyword>
<evidence type="ECO:0000256" key="5">
    <source>
        <dbReference type="ARBA" id="ARBA00022845"/>
    </source>
</evidence>
<dbReference type="InterPro" id="IPR016095">
    <property type="entry name" value="Ribosomal_uL1_3-a/b-sand"/>
</dbReference>
<dbReference type="InterPro" id="IPR023674">
    <property type="entry name" value="Ribosomal_uL1-like"/>
</dbReference>
<keyword evidence="8 10" id="KW-0687">Ribonucleoprotein</keyword>
<comment type="subunit">
    <text evidence="10">Part of the 50S ribosomal subunit.</text>
</comment>
<dbReference type="PANTHER" id="PTHR36427:SF3">
    <property type="entry name" value="LARGE RIBOSOMAL SUBUNIT PROTEIN UL1M"/>
    <property type="match status" value="1"/>
</dbReference>
<dbReference type="PANTHER" id="PTHR36427">
    <property type="entry name" value="54S RIBOSOMAL PROTEIN L1, MITOCHONDRIAL"/>
    <property type="match status" value="1"/>
</dbReference>
<dbReference type="AlphaFoldDB" id="A0A932MQP2"/>
<keyword evidence="5 10" id="KW-0810">Translation regulation</keyword>
<protein>
    <recommendedName>
        <fullName evidence="9 10">Large ribosomal subunit protein uL1</fullName>
    </recommendedName>
</protein>
<dbReference type="GO" id="GO:0000049">
    <property type="term" value="F:tRNA binding"/>
    <property type="evidence" value="ECO:0007669"/>
    <property type="project" value="UniProtKB-KW"/>
</dbReference>
<evidence type="ECO:0000256" key="7">
    <source>
        <dbReference type="ARBA" id="ARBA00022980"/>
    </source>
</evidence>
<evidence type="ECO:0000313" key="13">
    <source>
        <dbReference type="Proteomes" id="UP000782312"/>
    </source>
</evidence>
<reference evidence="12" key="1">
    <citation type="submission" date="2020-07" db="EMBL/GenBank/DDBJ databases">
        <title>Huge and variable diversity of episymbiotic CPR bacteria and DPANN archaea in groundwater ecosystems.</title>
        <authorList>
            <person name="He C.Y."/>
            <person name="Keren R."/>
            <person name="Whittaker M."/>
            <person name="Farag I.F."/>
            <person name="Doudna J."/>
            <person name="Cate J.H.D."/>
            <person name="Banfield J.F."/>
        </authorList>
    </citation>
    <scope>NUCLEOTIDE SEQUENCE</scope>
    <source>
        <strain evidence="12">NC_groundwater_763_Ag_S-0.2um_68_21</strain>
    </source>
</reference>
<dbReference type="PROSITE" id="PS01199">
    <property type="entry name" value="RIBOSOMAL_L1"/>
    <property type="match status" value="1"/>
</dbReference>
<keyword evidence="2 10" id="KW-0678">Repressor</keyword>
<dbReference type="GO" id="GO:0022625">
    <property type="term" value="C:cytosolic large ribosomal subunit"/>
    <property type="evidence" value="ECO:0007669"/>
    <property type="project" value="TreeGrafter"/>
</dbReference>
<dbReference type="GO" id="GO:0006412">
    <property type="term" value="P:translation"/>
    <property type="evidence" value="ECO:0007669"/>
    <property type="project" value="UniProtKB-UniRule"/>
</dbReference>
<organism evidence="12 13">
    <name type="scientific">Tectimicrobiota bacterium</name>
    <dbReference type="NCBI Taxonomy" id="2528274"/>
    <lineage>
        <taxon>Bacteria</taxon>
        <taxon>Pseudomonadati</taxon>
        <taxon>Nitrospinota/Tectimicrobiota group</taxon>
        <taxon>Candidatus Tectimicrobiota</taxon>
    </lineage>
</organism>
<dbReference type="InterPro" id="IPR023673">
    <property type="entry name" value="Ribosomal_uL1_CS"/>
</dbReference>
<evidence type="ECO:0000256" key="8">
    <source>
        <dbReference type="ARBA" id="ARBA00023274"/>
    </source>
</evidence>
<evidence type="ECO:0000256" key="11">
    <source>
        <dbReference type="RuleBase" id="RU000659"/>
    </source>
</evidence>
<evidence type="ECO:0000256" key="6">
    <source>
        <dbReference type="ARBA" id="ARBA00022884"/>
    </source>
</evidence>
<evidence type="ECO:0000256" key="4">
    <source>
        <dbReference type="ARBA" id="ARBA00022730"/>
    </source>
</evidence>
<dbReference type="GO" id="GO:0019843">
    <property type="term" value="F:rRNA binding"/>
    <property type="evidence" value="ECO:0007669"/>
    <property type="project" value="UniProtKB-UniRule"/>
</dbReference>
<dbReference type="PIRSF" id="PIRSF002155">
    <property type="entry name" value="Ribosomal_L1"/>
    <property type="match status" value="1"/>
</dbReference>
<dbReference type="CDD" id="cd00403">
    <property type="entry name" value="Ribosomal_L1"/>
    <property type="match status" value="1"/>
</dbReference>
<dbReference type="InterPro" id="IPR005878">
    <property type="entry name" value="Ribosom_uL1_bac-type"/>
</dbReference>
<dbReference type="SUPFAM" id="SSF56808">
    <property type="entry name" value="Ribosomal protein L1"/>
    <property type="match status" value="1"/>
</dbReference>
<evidence type="ECO:0000256" key="3">
    <source>
        <dbReference type="ARBA" id="ARBA00022555"/>
    </source>
</evidence>
<dbReference type="Proteomes" id="UP000782312">
    <property type="component" value="Unassembled WGS sequence"/>
</dbReference>
<gene>
    <name evidence="10" type="primary">rplA</name>
    <name evidence="12" type="ORF">HYZ11_11855</name>
</gene>
<dbReference type="GO" id="GO:0003735">
    <property type="term" value="F:structural constituent of ribosome"/>
    <property type="evidence" value="ECO:0007669"/>
    <property type="project" value="InterPro"/>
</dbReference>
<sequence>MSQHSKRFREAGKKVDREKFYPLDEAVTLVKELAKAKFDETVEIAAKLGVDPRHADQMVRGSVALPHGLGKSERVVAFAKGEKVREAKEAGADFVGAEDLVEKIQGGWLDFERVVATPDVMGLVGRLGRVLGPRGLMPNPKSGTVSFDIGRVVKEIKAGKVEYRTEKAGIIHAPVGKASFPPQALAENIQAVVDALVRAKPSTSKGVYFKSLTVSSTMGPGVKVDHQSLLASLK</sequence>
<evidence type="ECO:0000256" key="1">
    <source>
        <dbReference type="ARBA" id="ARBA00010531"/>
    </source>
</evidence>
<evidence type="ECO:0000256" key="10">
    <source>
        <dbReference type="HAMAP-Rule" id="MF_01318"/>
    </source>
</evidence>
<dbReference type="HAMAP" id="MF_01318_B">
    <property type="entry name" value="Ribosomal_uL1_B"/>
    <property type="match status" value="1"/>
</dbReference>
<evidence type="ECO:0000313" key="12">
    <source>
        <dbReference type="EMBL" id="MBI3128291.1"/>
    </source>
</evidence>
<evidence type="ECO:0000256" key="9">
    <source>
        <dbReference type="ARBA" id="ARBA00035241"/>
    </source>
</evidence>
<proteinExistence type="inferred from homology"/>
<name>A0A932MQP2_UNCTE</name>
<dbReference type="GO" id="GO:0006417">
    <property type="term" value="P:regulation of translation"/>
    <property type="evidence" value="ECO:0007669"/>
    <property type="project" value="UniProtKB-KW"/>
</dbReference>
<dbReference type="InterPro" id="IPR002143">
    <property type="entry name" value="Ribosomal_uL1"/>
</dbReference>
<keyword evidence="4 10" id="KW-0699">rRNA-binding</keyword>
<comment type="function">
    <text evidence="10">Binds directly to 23S rRNA. The L1 stalk is quite mobile in the ribosome, and is involved in E site tRNA release.</text>
</comment>
<evidence type="ECO:0000256" key="2">
    <source>
        <dbReference type="ARBA" id="ARBA00022491"/>
    </source>
</evidence>
<accession>A0A932MQP2</accession>
<dbReference type="FunFam" id="3.40.50.790:FF:000001">
    <property type="entry name" value="50S ribosomal protein L1"/>
    <property type="match status" value="1"/>
</dbReference>
<comment type="caution">
    <text evidence="12">The sequence shown here is derived from an EMBL/GenBank/DDBJ whole genome shotgun (WGS) entry which is preliminary data.</text>
</comment>
<dbReference type="NCBIfam" id="TIGR01169">
    <property type="entry name" value="rplA_bact"/>
    <property type="match status" value="1"/>
</dbReference>
<comment type="similarity">
    <text evidence="1 10 11">Belongs to the universal ribosomal protein uL1 family.</text>
</comment>
<dbReference type="Pfam" id="PF00687">
    <property type="entry name" value="Ribosomal_L1"/>
    <property type="match status" value="1"/>
</dbReference>
<keyword evidence="3 10" id="KW-0820">tRNA-binding</keyword>
<keyword evidence="7 10" id="KW-0689">Ribosomal protein</keyword>
<dbReference type="EMBL" id="JACPUR010000026">
    <property type="protein sequence ID" value="MBI3128291.1"/>
    <property type="molecule type" value="Genomic_DNA"/>
</dbReference>
<dbReference type="InterPro" id="IPR028364">
    <property type="entry name" value="Ribosomal_uL1/biogenesis"/>
</dbReference>